<protein>
    <submittedName>
        <fullName>Glutathione S-transferase class MU PI7.8 isozyme</fullName>
    </submittedName>
</protein>
<dbReference type="PROSITE" id="PS50404">
    <property type="entry name" value="GST_NTER"/>
    <property type="match status" value="1"/>
</dbReference>
<name>Q9TRH8_RABIT</name>
<organism>
    <name type="scientific">Oryctolagus cuniculus</name>
    <name type="common">Rabbit</name>
    <dbReference type="NCBI Taxonomy" id="9986"/>
    <lineage>
        <taxon>Eukaryota</taxon>
        <taxon>Metazoa</taxon>
        <taxon>Chordata</taxon>
        <taxon>Craniata</taxon>
        <taxon>Vertebrata</taxon>
        <taxon>Euteleostomi</taxon>
        <taxon>Mammalia</taxon>
        <taxon>Eutheria</taxon>
        <taxon>Euarchontoglires</taxon>
        <taxon>Glires</taxon>
        <taxon>Lagomorpha</taxon>
        <taxon>Leporidae</taxon>
        <taxon>Oryctolagus</taxon>
    </lineage>
</organism>
<dbReference type="InterPro" id="IPR004045">
    <property type="entry name" value="Glutathione_S-Trfase_N"/>
</dbReference>
<dbReference type="Gene3D" id="3.40.30.10">
    <property type="entry name" value="Glutaredoxin"/>
    <property type="match status" value="1"/>
</dbReference>
<sequence>PMTLGYWDVRGLALPIRMLL</sequence>
<proteinExistence type="evidence at protein level"/>
<evidence type="ECO:0000259" key="1">
    <source>
        <dbReference type="PROSITE" id="PS50404"/>
    </source>
</evidence>
<keyword id="KW-0903">Direct protein sequencing</keyword>
<accession>Q9TRH8</accession>
<feature type="domain" description="GST N-terminal" evidence="1">
    <location>
        <begin position="1"/>
        <end position="20"/>
    </location>
</feature>
<dbReference type="AlphaFoldDB" id="Q9TRH8"/>
<reference key="1">
    <citation type="journal article" date="1993" name="Arch. Biochem. Biophys.">
        <title>Purification and characterization of class mu glutathione S-transferase isozymes from rabbit hepatic tissue.</title>
        <authorList>
            <person name="Primiano T."/>
            <person name="Novak R.F."/>
        </authorList>
    </citation>
    <scope>PROTEIN SEQUENCE</scope>
</reference>